<dbReference type="RefSeq" id="WP_139695763.1">
    <property type="nucleotide sequence ID" value="NZ_CP074074.1"/>
</dbReference>
<comment type="caution">
    <text evidence="3">The sequence shown here is derived from an EMBL/GenBank/DDBJ whole genome shotgun (WGS) entry which is preliminary data.</text>
</comment>
<dbReference type="OrthoDB" id="5966402at2"/>
<keyword evidence="4" id="KW-1185">Reference proteome</keyword>
<feature type="region of interest" description="Disordered" evidence="1">
    <location>
        <begin position="120"/>
        <end position="149"/>
    </location>
</feature>
<proteinExistence type="predicted"/>
<name>A0A5C4SNA3_9FLAO</name>
<organism evidence="3 4">
    <name type="scientific">Allotamlana fucoidanivorans</name>
    <dbReference type="NCBI Taxonomy" id="2583814"/>
    <lineage>
        <taxon>Bacteria</taxon>
        <taxon>Pseudomonadati</taxon>
        <taxon>Bacteroidota</taxon>
        <taxon>Flavobacteriia</taxon>
        <taxon>Flavobacteriales</taxon>
        <taxon>Flavobacteriaceae</taxon>
        <taxon>Allotamlana</taxon>
    </lineage>
</organism>
<feature type="compositionally biased region" description="Basic residues" evidence="1">
    <location>
        <begin position="127"/>
        <end position="149"/>
    </location>
</feature>
<reference evidence="3 4" key="1">
    <citation type="submission" date="2019-05" db="EMBL/GenBank/DDBJ databases">
        <title>Tamlana fucoidanivorans sp. nov., isolated from the surface of algae collected from Fujian province in China.</title>
        <authorList>
            <person name="Li J."/>
        </authorList>
    </citation>
    <scope>NUCLEOTIDE SEQUENCE [LARGE SCALE GENOMIC DNA]</scope>
    <source>
        <strain evidence="3 4">CW2-9</strain>
    </source>
</reference>
<keyword evidence="2" id="KW-0732">Signal</keyword>
<protein>
    <submittedName>
        <fullName evidence="3">Uncharacterized protein</fullName>
    </submittedName>
</protein>
<evidence type="ECO:0000256" key="1">
    <source>
        <dbReference type="SAM" id="MobiDB-lite"/>
    </source>
</evidence>
<feature type="chain" id="PRO_5023085726" evidence="2">
    <location>
        <begin position="19"/>
        <end position="149"/>
    </location>
</feature>
<dbReference type="Proteomes" id="UP000308713">
    <property type="component" value="Unassembled WGS sequence"/>
</dbReference>
<evidence type="ECO:0000313" key="4">
    <source>
        <dbReference type="Proteomes" id="UP000308713"/>
    </source>
</evidence>
<dbReference type="AlphaFoldDB" id="A0A5C4SNA3"/>
<gene>
    <name evidence="3" type="ORF">FGF67_06090</name>
</gene>
<sequence length="149" mass="16652">MKHLLLLILLFSVYTASAQISFRTGSVTLDADLNIVNTQGRSNLNAFYSDMRLFYNISENKLNYMGATLNMVPGEIFLSLEISRVARVSIDRVLTVYKGHKSQGWGAIAKQLGIKPGSAEFHELKKGTGKKTNRGQGRKQKKDKHKGKH</sequence>
<feature type="signal peptide" evidence="2">
    <location>
        <begin position="1"/>
        <end position="18"/>
    </location>
</feature>
<evidence type="ECO:0000313" key="3">
    <source>
        <dbReference type="EMBL" id="TNJ45278.1"/>
    </source>
</evidence>
<dbReference type="EMBL" id="VDCS01000005">
    <property type="protein sequence ID" value="TNJ45278.1"/>
    <property type="molecule type" value="Genomic_DNA"/>
</dbReference>
<accession>A0A5C4SNA3</accession>
<evidence type="ECO:0000256" key="2">
    <source>
        <dbReference type="SAM" id="SignalP"/>
    </source>
</evidence>